<gene>
    <name evidence="2" type="ORF">V9T40_009650</name>
</gene>
<protein>
    <submittedName>
        <fullName evidence="2">Uncharacterized protein</fullName>
    </submittedName>
</protein>
<feature type="compositionally biased region" description="Polar residues" evidence="1">
    <location>
        <begin position="31"/>
        <end position="40"/>
    </location>
</feature>
<feature type="region of interest" description="Disordered" evidence="1">
    <location>
        <begin position="1"/>
        <end position="60"/>
    </location>
</feature>
<dbReference type="EMBL" id="JBBCAQ010000010">
    <property type="protein sequence ID" value="KAK7602209.1"/>
    <property type="molecule type" value="Genomic_DNA"/>
</dbReference>
<dbReference type="AlphaFoldDB" id="A0AAN9Y8D7"/>
<sequence length="104" mass="12061">MSNEKDGFNYTASDGKRDFRHMRHTRFTAHPYQTSPQHLQQPHHDSSLPNDATPRGNTSYLNSRLICDSHQPESPFSTETHAEEVKCKYLCNSLFCFLKGRFTK</sequence>
<evidence type="ECO:0000313" key="3">
    <source>
        <dbReference type="Proteomes" id="UP001367676"/>
    </source>
</evidence>
<accession>A0AAN9Y8D7</accession>
<feature type="compositionally biased region" description="Polar residues" evidence="1">
    <location>
        <begin position="47"/>
        <end position="60"/>
    </location>
</feature>
<organism evidence="2 3">
    <name type="scientific">Parthenolecanium corni</name>
    <dbReference type="NCBI Taxonomy" id="536013"/>
    <lineage>
        <taxon>Eukaryota</taxon>
        <taxon>Metazoa</taxon>
        <taxon>Ecdysozoa</taxon>
        <taxon>Arthropoda</taxon>
        <taxon>Hexapoda</taxon>
        <taxon>Insecta</taxon>
        <taxon>Pterygota</taxon>
        <taxon>Neoptera</taxon>
        <taxon>Paraneoptera</taxon>
        <taxon>Hemiptera</taxon>
        <taxon>Sternorrhyncha</taxon>
        <taxon>Coccoidea</taxon>
        <taxon>Coccidae</taxon>
        <taxon>Parthenolecanium</taxon>
    </lineage>
</organism>
<dbReference type="Proteomes" id="UP001367676">
    <property type="component" value="Unassembled WGS sequence"/>
</dbReference>
<keyword evidence="3" id="KW-1185">Reference proteome</keyword>
<evidence type="ECO:0000313" key="2">
    <source>
        <dbReference type="EMBL" id="KAK7602209.1"/>
    </source>
</evidence>
<evidence type="ECO:0000256" key="1">
    <source>
        <dbReference type="SAM" id="MobiDB-lite"/>
    </source>
</evidence>
<feature type="compositionally biased region" description="Basic residues" evidence="1">
    <location>
        <begin position="18"/>
        <end position="27"/>
    </location>
</feature>
<reference evidence="2 3" key="1">
    <citation type="submission" date="2024-03" db="EMBL/GenBank/DDBJ databases">
        <title>Adaptation during the transition from Ophiocordyceps entomopathogen to insect associate is accompanied by gene loss and intensified selection.</title>
        <authorList>
            <person name="Ward C.M."/>
            <person name="Onetto C.A."/>
            <person name="Borneman A.R."/>
        </authorList>
    </citation>
    <scope>NUCLEOTIDE SEQUENCE [LARGE SCALE GENOMIC DNA]</scope>
    <source>
        <strain evidence="2">AWRI1</strain>
        <tissue evidence="2">Single Adult Female</tissue>
    </source>
</reference>
<comment type="caution">
    <text evidence="2">The sequence shown here is derived from an EMBL/GenBank/DDBJ whole genome shotgun (WGS) entry which is preliminary data.</text>
</comment>
<proteinExistence type="predicted"/>
<name>A0AAN9Y8D7_9HEMI</name>